<evidence type="ECO:0000313" key="12">
    <source>
        <dbReference type="Proteomes" id="UP000217265"/>
    </source>
</evidence>
<sequence length="384" mass="42746">MPCDVTAKPLPDPADNRWMMAALCVLWSFTVYNITIRLWETRPLHLALFIVAALTYFGLMSNRAAAYYRPRRYQGYFLHQFLVLTVMLYGAQTAANFVWTLFLPVLSQIIIYLPPKRIPATLLTNLFLAAFPALLIPPQYAQNYLISFGSSFLFTAGCSYAIRREFTARRELHEAHEKLRAHSAQAEALAAAEERNRLAREIHDGVAHHLTSAHVLVEAGLALLPPSSSPPATDSLQKAQQQIRSALNELRDSIASRRPAHDTPLPDRLDQLILEGNFPATLTVSGPPRRFAFTHEQALYRVAQEALTNARKHAPGHAIRLQLDFSAPENIRLRVENDQPAQSSSGDGAFGLLSLRERMQQLGGTFRAGAENSGQFVVLAELSA</sequence>
<dbReference type="AlphaFoldDB" id="A0A290QG27"/>
<dbReference type="InterPro" id="IPR050482">
    <property type="entry name" value="Sensor_HK_TwoCompSys"/>
</dbReference>
<dbReference type="PANTHER" id="PTHR24421:SF10">
    <property type="entry name" value="NITRATE_NITRITE SENSOR PROTEIN NARQ"/>
    <property type="match status" value="1"/>
</dbReference>
<dbReference type="EMBL" id="CP023344">
    <property type="protein sequence ID" value="ATC63301.1"/>
    <property type="molecule type" value="Genomic_DNA"/>
</dbReference>
<keyword evidence="5" id="KW-0547">Nucleotide-binding</keyword>
<keyword evidence="8" id="KW-0902">Two-component regulatory system</keyword>
<keyword evidence="9" id="KW-1133">Transmembrane helix</keyword>
<dbReference type="InterPro" id="IPR036890">
    <property type="entry name" value="HATPase_C_sf"/>
</dbReference>
<organism evidence="11 12">
    <name type="scientific">Nibricoccus aquaticus</name>
    <dbReference type="NCBI Taxonomy" id="2576891"/>
    <lineage>
        <taxon>Bacteria</taxon>
        <taxon>Pseudomonadati</taxon>
        <taxon>Verrucomicrobiota</taxon>
        <taxon>Opitutia</taxon>
        <taxon>Opitutales</taxon>
        <taxon>Opitutaceae</taxon>
        <taxon>Nibricoccus</taxon>
    </lineage>
</organism>
<keyword evidence="3" id="KW-0597">Phosphoprotein</keyword>
<dbReference type="KEGG" id="vbh:CMV30_04655"/>
<feature type="transmembrane region" description="Helical" evidence="9">
    <location>
        <begin position="18"/>
        <end position="38"/>
    </location>
</feature>
<dbReference type="RefSeq" id="WP_096054933.1">
    <property type="nucleotide sequence ID" value="NZ_CP023344.1"/>
</dbReference>
<proteinExistence type="predicted"/>
<comment type="catalytic activity">
    <reaction evidence="1">
        <text>ATP + protein L-histidine = ADP + protein N-phospho-L-histidine.</text>
        <dbReference type="EC" id="2.7.13.3"/>
    </reaction>
</comment>
<dbReference type="GO" id="GO:0005524">
    <property type="term" value="F:ATP binding"/>
    <property type="evidence" value="ECO:0007669"/>
    <property type="project" value="UniProtKB-KW"/>
</dbReference>
<evidence type="ECO:0000256" key="8">
    <source>
        <dbReference type="ARBA" id="ARBA00023012"/>
    </source>
</evidence>
<evidence type="ECO:0000256" key="3">
    <source>
        <dbReference type="ARBA" id="ARBA00022553"/>
    </source>
</evidence>
<keyword evidence="9" id="KW-0812">Transmembrane</keyword>
<evidence type="ECO:0000256" key="4">
    <source>
        <dbReference type="ARBA" id="ARBA00022679"/>
    </source>
</evidence>
<evidence type="ECO:0000256" key="6">
    <source>
        <dbReference type="ARBA" id="ARBA00022777"/>
    </source>
</evidence>
<feature type="transmembrane region" description="Helical" evidence="9">
    <location>
        <begin position="144"/>
        <end position="162"/>
    </location>
</feature>
<evidence type="ECO:0000313" key="11">
    <source>
        <dbReference type="EMBL" id="ATC63301.1"/>
    </source>
</evidence>
<keyword evidence="7" id="KW-0067">ATP-binding</keyword>
<dbReference type="GO" id="GO:0046983">
    <property type="term" value="F:protein dimerization activity"/>
    <property type="evidence" value="ECO:0007669"/>
    <property type="project" value="InterPro"/>
</dbReference>
<dbReference type="Gene3D" id="1.20.5.1930">
    <property type="match status" value="1"/>
</dbReference>
<protein>
    <recommendedName>
        <fullName evidence="2">histidine kinase</fullName>
        <ecNumber evidence="2">2.7.13.3</ecNumber>
    </recommendedName>
</protein>
<dbReference type="OrthoDB" id="9781904at2"/>
<feature type="transmembrane region" description="Helical" evidence="9">
    <location>
        <begin position="120"/>
        <end position="138"/>
    </location>
</feature>
<dbReference type="GO" id="GO:0000155">
    <property type="term" value="F:phosphorelay sensor kinase activity"/>
    <property type="evidence" value="ECO:0007669"/>
    <property type="project" value="InterPro"/>
</dbReference>
<keyword evidence="6" id="KW-0418">Kinase</keyword>
<name>A0A290QG27_9BACT</name>
<keyword evidence="9" id="KW-0472">Membrane</keyword>
<feature type="domain" description="Signal transduction histidine kinase subgroup 3 dimerisation and phosphoacceptor" evidence="10">
    <location>
        <begin position="194"/>
        <end position="260"/>
    </location>
</feature>
<gene>
    <name evidence="11" type="ORF">CMV30_04655</name>
</gene>
<evidence type="ECO:0000256" key="5">
    <source>
        <dbReference type="ARBA" id="ARBA00022741"/>
    </source>
</evidence>
<dbReference type="Proteomes" id="UP000217265">
    <property type="component" value="Chromosome"/>
</dbReference>
<dbReference type="GO" id="GO:0016020">
    <property type="term" value="C:membrane"/>
    <property type="evidence" value="ECO:0007669"/>
    <property type="project" value="InterPro"/>
</dbReference>
<keyword evidence="12" id="KW-1185">Reference proteome</keyword>
<dbReference type="Gene3D" id="3.30.565.10">
    <property type="entry name" value="Histidine kinase-like ATPase, C-terminal domain"/>
    <property type="match status" value="1"/>
</dbReference>
<dbReference type="CDD" id="cd16917">
    <property type="entry name" value="HATPase_UhpB-NarQ-NarX-like"/>
    <property type="match status" value="1"/>
</dbReference>
<keyword evidence="4" id="KW-0808">Transferase</keyword>
<evidence type="ECO:0000256" key="2">
    <source>
        <dbReference type="ARBA" id="ARBA00012438"/>
    </source>
</evidence>
<dbReference type="EC" id="2.7.13.3" evidence="2"/>
<dbReference type="Pfam" id="PF07730">
    <property type="entry name" value="HisKA_3"/>
    <property type="match status" value="1"/>
</dbReference>
<evidence type="ECO:0000256" key="9">
    <source>
        <dbReference type="SAM" id="Phobius"/>
    </source>
</evidence>
<dbReference type="SUPFAM" id="SSF55874">
    <property type="entry name" value="ATPase domain of HSP90 chaperone/DNA topoisomerase II/histidine kinase"/>
    <property type="match status" value="1"/>
</dbReference>
<accession>A0A290QG27</accession>
<feature type="transmembrane region" description="Helical" evidence="9">
    <location>
        <begin position="44"/>
        <end position="61"/>
    </location>
</feature>
<dbReference type="InterPro" id="IPR011712">
    <property type="entry name" value="Sig_transdc_His_kin_sub3_dim/P"/>
</dbReference>
<evidence type="ECO:0000256" key="7">
    <source>
        <dbReference type="ARBA" id="ARBA00022840"/>
    </source>
</evidence>
<evidence type="ECO:0000256" key="1">
    <source>
        <dbReference type="ARBA" id="ARBA00000085"/>
    </source>
</evidence>
<reference evidence="11 12" key="1">
    <citation type="submission" date="2017-09" db="EMBL/GenBank/DDBJ databases">
        <title>Complete genome sequence of Verrucomicrobial strain HZ-65, isolated from freshwater.</title>
        <authorList>
            <person name="Choi A."/>
        </authorList>
    </citation>
    <scope>NUCLEOTIDE SEQUENCE [LARGE SCALE GENOMIC DNA]</scope>
    <source>
        <strain evidence="11 12">HZ-65</strain>
    </source>
</reference>
<dbReference type="PANTHER" id="PTHR24421">
    <property type="entry name" value="NITRATE/NITRITE SENSOR PROTEIN NARX-RELATED"/>
    <property type="match status" value="1"/>
</dbReference>
<evidence type="ECO:0000259" key="10">
    <source>
        <dbReference type="Pfam" id="PF07730"/>
    </source>
</evidence>